<feature type="transmembrane region" description="Helical" evidence="6">
    <location>
        <begin position="270"/>
        <end position="289"/>
    </location>
</feature>
<dbReference type="PANTHER" id="PTHR23519:SF1">
    <property type="entry name" value="AUTOPHAGY-RELATED PROTEIN 22"/>
    <property type="match status" value="1"/>
</dbReference>
<dbReference type="Gene3D" id="1.20.1250.20">
    <property type="entry name" value="MFS general substrate transporter like domains"/>
    <property type="match status" value="2"/>
</dbReference>
<keyword evidence="5 6" id="KW-0472">Membrane</keyword>
<feature type="transmembrane region" description="Helical" evidence="6">
    <location>
        <begin position="301"/>
        <end position="319"/>
    </location>
</feature>
<gene>
    <name evidence="8" type="ORF">METZ01_LOCUS64188</name>
</gene>
<protein>
    <recommendedName>
        <fullName evidence="7">Major facilitator superfamily (MFS) profile domain-containing protein</fullName>
    </recommendedName>
</protein>
<dbReference type="SUPFAM" id="SSF103473">
    <property type="entry name" value="MFS general substrate transporter"/>
    <property type="match status" value="1"/>
</dbReference>
<feature type="transmembrane region" description="Helical" evidence="6">
    <location>
        <begin position="52"/>
        <end position="72"/>
    </location>
</feature>
<dbReference type="EMBL" id="UINC01004044">
    <property type="protein sequence ID" value="SVA11334.1"/>
    <property type="molecule type" value="Genomic_DNA"/>
</dbReference>
<keyword evidence="4 6" id="KW-1133">Transmembrane helix</keyword>
<dbReference type="InterPro" id="IPR050495">
    <property type="entry name" value="ATG22/LtaA_families"/>
</dbReference>
<sequence>MYNRKKVWSWAFYDWANSAFSTTVMAGFFPIFFEKYWSNPNDVIQSTYHLGWANSIASIFIAAISPFLGAVADRGSAKKKFLFFFAFLGILMTSGLWMVGQGQWQMAVLFYVVASVGFMGGNIFYDSLLPSVSSNENVDYVSSLGFAVGYIGGGLLFLVNVLMYQHPEWFGIADGSTAIRLSFLSVAVWWAVFSIPILLFVPEPKNENSVPLLYALKAGAKQLKETYNHIKELRVIGIFLLAYWFYIDGVDTIIRMAVKMGSSMGFEADVLITALLMVQFIAFPAALLYNWFAHKIGTKNAVFVAIGGYGVITFLGYFMMDPIHFYMLAAMIGIFQGGIQALSRSLYARLIPVGKEGEFFGFYNMLGKFAAVIGPVLMGWVTLVTGSVRFGILSILILFIIGAILLSKVDFEEGKKLAADFGKN</sequence>
<feature type="transmembrane region" description="Helical" evidence="6">
    <location>
        <begin position="81"/>
        <end position="100"/>
    </location>
</feature>
<feature type="transmembrane region" description="Helical" evidence="6">
    <location>
        <begin position="12"/>
        <end position="32"/>
    </location>
</feature>
<evidence type="ECO:0000256" key="5">
    <source>
        <dbReference type="ARBA" id="ARBA00023136"/>
    </source>
</evidence>
<evidence type="ECO:0000256" key="3">
    <source>
        <dbReference type="ARBA" id="ARBA00022692"/>
    </source>
</evidence>
<evidence type="ECO:0000256" key="4">
    <source>
        <dbReference type="ARBA" id="ARBA00022989"/>
    </source>
</evidence>
<dbReference type="PROSITE" id="PS50850">
    <property type="entry name" value="MFS"/>
    <property type="match status" value="1"/>
</dbReference>
<reference evidence="8" key="1">
    <citation type="submission" date="2018-05" db="EMBL/GenBank/DDBJ databases">
        <authorList>
            <person name="Lanie J.A."/>
            <person name="Ng W.-L."/>
            <person name="Kazmierczak K.M."/>
            <person name="Andrzejewski T.M."/>
            <person name="Davidsen T.M."/>
            <person name="Wayne K.J."/>
            <person name="Tettelin H."/>
            <person name="Glass J.I."/>
            <person name="Rusch D."/>
            <person name="Podicherti R."/>
            <person name="Tsui H.-C.T."/>
            <person name="Winkler M.E."/>
        </authorList>
    </citation>
    <scope>NUCLEOTIDE SEQUENCE</scope>
</reference>
<name>A0A381T6H9_9ZZZZ</name>
<dbReference type="CDD" id="cd17482">
    <property type="entry name" value="MFS_YxiO_like"/>
    <property type="match status" value="1"/>
</dbReference>
<feature type="transmembrane region" description="Helical" evidence="6">
    <location>
        <begin position="106"/>
        <end position="125"/>
    </location>
</feature>
<evidence type="ECO:0000313" key="8">
    <source>
        <dbReference type="EMBL" id="SVA11334.1"/>
    </source>
</evidence>
<dbReference type="GO" id="GO:0022857">
    <property type="term" value="F:transmembrane transporter activity"/>
    <property type="evidence" value="ECO:0007669"/>
    <property type="project" value="InterPro"/>
</dbReference>
<keyword evidence="2" id="KW-0813">Transport</keyword>
<dbReference type="InterPro" id="IPR020846">
    <property type="entry name" value="MFS_dom"/>
</dbReference>
<proteinExistence type="predicted"/>
<feature type="domain" description="Major facilitator superfamily (MFS) profile" evidence="7">
    <location>
        <begin position="230"/>
        <end position="424"/>
    </location>
</feature>
<feature type="transmembrane region" description="Helical" evidence="6">
    <location>
        <begin position="179"/>
        <end position="201"/>
    </location>
</feature>
<feature type="transmembrane region" description="Helical" evidence="6">
    <location>
        <begin position="137"/>
        <end position="159"/>
    </location>
</feature>
<dbReference type="Pfam" id="PF11700">
    <property type="entry name" value="ATG22"/>
    <property type="match status" value="2"/>
</dbReference>
<evidence type="ECO:0000256" key="2">
    <source>
        <dbReference type="ARBA" id="ARBA00022448"/>
    </source>
</evidence>
<dbReference type="GO" id="GO:0012505">
    <property type="term" value="C:endomembrane system"/>
    <property type="evidence" value="ECO:0007669"/>
    <property type="project" value="UniProtKB-SubCell"/>
</dbReference>
<comment type="subcellular location">
    <subcellularLocation>
        <location evidence="1">Endomembrane system</location>
        <topology evidence="1">Multi-pass membrane protein</topology>
    </subcellularLocation>
</comment>
<dbReference type="PANTHER" id="PTHR23519">
    <property type="entry name" value="AUTOPHAGY-RELATED PROTEIN 22"/>
    <property type="match status" value="1"/>
</dbReference>
<dbReference type="AlphaFoldDB" id="A0A381T6H9"/>
<feature type="transmembrane region" description="Helical" evidence="6">
    <location>
        <begin position="359"/>
        <end position="381"/>
    </location>
</feature>
<evidence type="ECO:0000256" key="6">
    <source>
        <dbReference type="SAM" id="Phobius"/>
    </source>
</evidence>
<feature type="transmembrane region" description="Helical" evidence="6">
    <location>
        <begin position="387"/>
        <end position="406"/>
    </location>
</feature>
<organism evidence="8">
    <name type="scientific">marine metagenome</name>
    <dbReference type="NCBI Taxonomy" id="408172"/>
    <lineage>
        <taxon>unclassified sequences</taxon>
        <taxon>metagenomes</taxon>
        <taxon>ecological metagenomes</taxon>
    </lineage>
</organism>
<keyword evidence="3 6" id="KW-0812">Transmembrane</keyword>
<dbReference type="InterPro" id="IPR036259">
    <property type="entry name" value="MFS_trans_sf"/>
</dbReference>
<feature type="transmembrane region" description="Helical" evidence="6">
    <location>
        <begin position="325"/>
        <end position="347"/>
    </location>
</feature>
<feature type="transmembrane region" description="Helical" evidence="6">
    <location>
        <begin position="233"/>
        <end position="258"/>
    </location>
</feature>
<evidence type="ECO:0000259" key="7">
    <source>
        <dbReference type="PROSITE" id="PS50850"/>
    </source>
</evidence>
<dbReference type="InterPro" id="IPR024671">
    <property type="entry name" value="Atg22-like"/>
</dbReference>
<evidence type="ECO:0000256" key="1">
    <source>
        <dbReference type="ARBA" id="ARBA00004127"/>
    </source>
</evidence>
<accession>A0A381T6H9</accession>